<evidence type="ECO:0000313" key="2">
    <source>
        <dbReference type="EMBL" id="KAF2498427.1"/>
    </source>
</evidence>
<feature type="compositionally biased region" description="Basic residues" evidence="1">
    <location>
        <begin position="108"/>
        <end position="118"/>
    </location>
</feature>
<evidence type="ECO:0000256" key="1">
    <source>
        <dbReference type="SAM" id="MobiDB-lite"/>
    </source>
</evidence>
<keyword evidence="3" id="KW-1185">Reference proteome</keyword>
<dbReference type="AlphaFoldDB" id="A0A6A6R4Q8"/>
<feature type="compositionally biased region" description="Polar residues" evidence="1">
    <location>
        <begin position="97"/>
        <end position="106"/>
    </location>
</feature>
<feature type="region of interest" description="Disordered" evidence="1">
    <location>
        <begin position="68"/>
        <end position="154"/>
    </location>
</feature>
<gene>
    <name evidence="2" type="ORF">BU16DRAFT_579552</name>
</gene>
<protein>
    <submittedName>
        <fullName evidence="2">Uncharacterized protein</fullName>
    </submittedName>
</protein>
<dbReference type="EMBL" id="MU004185">
    <property type="protein sequence ID" value="KAF2498427.1"/>
    <property type="molecule type" value="Genomic_DNA"/>
</dbReference>
<reference evidence="2" key="1">
    <citation type="journal article" date="2020" name="Stud. Mycol.">
        <title>101 Dothideomycetes genomes: a test case for predicting lifestyles and emergence of pathogens.</title>
        <authorList>
            <person name="Haridas S."/>
            <person name="Albert R."/>
            <person name="Binder M."/>
            <person name="Bloem J."/>
            <person name="Labutti K."/>
            <person name="Salamov A."/>
            <person name="Andreopoulos B."/>
            <person name="Baker S."/>
            <person name="Barry K."/>
            <person name="Bills G."/>
            <person name="Bluhm B."/>
            <person name="Cannon C."/>
            <person name="Castanera R."/>
            <person name="Culley D."/>
            <person name="Daum C."/>
            <person name="Ezra D."/>
            <person name="Gonzalez J."/>
            <person name="Henrissat B."/>
            <person name="Kuo A."/>
            <person name="Liang C."/>
            <person name="Lipzen A."/>
            <person name="Lutzoni F."/>
            <person name="Magnuson J."/>
            <person name="Mondo S."/>
            <person name="Nolan M."/>
            <person name="Ohm R."/>
            <person name="Pangilinan J."/>
            <person name="Park H.-J."/>
            <person name="Ramirez L."/>
            <person name="Alfaro M."/>
            <person name="Sun H."/>
            <person name="Tritt A."/>
            <person name="Yoshinaga Y."/>
            <person name="Zwiers L.-H."/>
            <person name="Turgeon B."/>
            <person name="Goodwin S."/>
            <person name="Spatafora J."/>
            <person name="Crous P."/>
            <person name="Grigoriev I."/>
        </authorList>
    </citation>
    <scope>NUCLEOTIDE SEQUENCE</scope>
    <source>
        <strain evidence="2">CBS 269.34</strain>
    </source>
</reference>
<accession>A0A6A6R4Q8</accession>
<name>A0A6A6R4Q8_9PEZI</name>
<proteinExistence type="predicted"/>
<organism evidence="2 3">
    <name type="scientific">Lophium mytilinum</name>
    <dbReference type="NCBI Taxonomy" id="390894"/>
    <lineage>
        <taxon>Eukaryota</taxon>
        <taxon>Fungi</taxon>
        <taxon>Dikarya</taxon>
        <taxon>Ascomycota</taxon>
        <taxon>Pezizomycotina</taxon>
        <taxon>Dothideomycetes</taxon>
        <taxon>Pleosporomycetidae</taxon>
        <taxon>Mytilinidiales</taxon>
        <taxon>Mytilinidiaceae</taxon>
        <taxon>Lophium</taxon>
    </lineage>
</organism>
<dbReference type="OrthoDB" id="3938057at2759"/>
<dbReference type="Proteomes" id="UP000799750">
    <property type="component" value="Unassembled WGS sequence"/>
</dbReference>
<sequence length="154" mass="16802">MAKADDSGAKGQKTYTLDTVAVLLMAANVVSISRTQYEMMSSLDGTRTADSFQHQLREVLKKAKELKARVDDGEKFAPVAPAKNRGPATPKKRNQDEMSSQPSMKSTPAKKAKAKKTQVKAEPDSPEPSEPQEFFDSVNNGYGNSDDDQYGDEA</sequence>
<evidence type="ECO:0000313" key="3">
    <source>
        <dbReference type="Proteomes" id="UP000799750"/>
    </source>
</evidence>
<feature type="compositionally biased region" description="Acidic residues" evidence="1">
    <location>
        <begin position="145"/>
        <end position="154"/>
    </location>
</feature>